<dbReference type="Pfam" id="PF00120">
    <property type="entry name" value="Gln-synt_C"/>
    <property type="match status" value="1"/>
</dbReference>
<comment type="similarity">
    <text evidence="3 12 13">Belongs to the glutamine synthetase family.</text>
</comment>
<dbReference type="Pfam" id="PF00160">
    <property type="entry name" value="Pro_isomerase"/>
    <property type="match status" value="1"/>
</dbReference>
<dbReference type="InterPro" id="IPR002130">
    <property type="entry name" value="Cyclophilin-type_PPIase_dom"/>
</dbReference>
<dbReference type="PROSITE" id="PS51986">
    <property type="entry name" value="GS_BETA_GRASP"/>
    <property type="match status" value="1"/>
</dbReference>
<dbReference type="GO" id="GO:0004356">
    <property type="term" value="F:glutamine synthetase activity"/>
    <property type="evidence" value="ECO:0007669"/>
    <property type="project" value="UniProtKB-EC"/>
</dbReference>
<evidence type="ECO:0000256" key="8">
    <source>
        <dbReference type="ARBA" id="ARBA00023110"/>
    </source>
</evidence>
<evidence type="ECO:0000259" key="17">
    <source>
        <dbReference type="PROSITE" id="PS51987"/>
    </source>
</evidence>
<feature type="domain" description="GS beta-grasp" evidence="16">
    <location>
        <begin position="42"/>
        <end position="122"/>
    </location>
</feature>
<feature type="domain" description="PPIase cyclophilin-type" evidence="15">
    <location>
        <begin position="380"/>
        <end position="535"/>
    </location>
</feature>
<evidence type="ECO:0000259" key="16">
    <source>
        <dbReference type="PROSITE" id="PS51986"/>
    </source>
</evidence>
<dbReference type="GO" id="GO:0005737">
    <property type="term" value="C:cytoplasm"/>
    <property type="evidence" value="ECO:0007669"/>
    <property type="project" value="UniProtKB-SubCell"/>
</dbReference>
<keyword evidence="8" id="KW-0697">Rotamase</keyword>
<dbReference type="STRING" id="400727.A0A2T7NL95"/>
<accession>A0A2T7NL95</accession>
<dbReference type="InterPro" id="IPR008147">
    <property type="entry name" value="Gln_synt_N"/>
</dbReference>
<dbReference type="EMBL" id="PZQS01000011">
    <property type="protein sequence ID" value="PVD21947.1"/>
    <property type="molecule type" value="Genomic_DNA"/>
</dbReference>
<dbReference type="EC" id="6.3.1.2" evidence="14"/>
<evidence type="ECO:0000256" key="6">
    <source>
        <dbReference type="ARBA" id="ARBA00022741"/>
    </source>
</evidence>
<dbReference type="PANTHER" id="PTHR20852:SF57">
    <property type="entry name" value="GLUTAMINE SYNTHETASE 2 CYTOPLASMIC"/>
    <property type="match status" value="1"/>
</dbReference>
<dbReference type="InterPro" id="IPR050292">
    <property type="entry name" value="Glutamine_Synthetase"/>
</dbReference>
<keyword evidence="7 14" id="KW-0067">ATP-binding</keyword>
<evidence type="ECO:0000256" key="14">
    <source>
        <dbReference type="RuleBase" id="RU004356"/>
    </source>
</evidence>
<dbReference type="InterPro" id="IPR029000">
    <property type="entry name" value="Cyclophilin-like_dom_sf"/>
</dbReference>
<dbReference type="InterPro" id="IPR020892">
    <property type="entry name" value="Cyclophilin-type_PPIase_CS"/>
</dbReference>
<dbReference type="PROSITE" id="PS00170">
    <property type="entry name" value="CSA_PPIASE_1"/>
    <property type="match status" value="1"/>
</dbReference>
<keyword evidence="4" id="KW-0963">Cytoplasm</keyword>
<dbReference type="PROSITE" id="PS00181">
    <property type="entry name" value="GLNA_ATP"/>
    <property type="match status" value="1"/>
</dbReference>
<dbReference type="OrthoDB" id="1936100at2759"/>
<dbReference type="InterPro" id="IPR008146">
    <property type="entry name" value="Gln_synth_cat_dom"/>
</dbReference>
<gene>
    <name evidence="18" type="ORF">C0Q70_17750</name>
</gene>
<dbReference type="InterPro" id="IPR027302">
    <property type="entry name" value="Gln_synth_N_conserv_site"/>
</dbReference>
<dbReference type="CDD" id="cd01928">
    <property type="entry name" value="Cyclophilin_PPIL3_like"/>
    <property type="match status" value="1"/>
</dbReference>
<dbReference type="PROSITE" id="PS51987">
    <property type="entry name" value="GS_CATALYTIC"/>
    <property type="match status" value="1"/>
</dbReference>
<dbReference type="AlphaFoldDB" id="A0A2T7NL95"/>
<dbReference type="SUPFAM" id="SSF54368">
    <property type="entry name" value="Glutamine synthetase, N-terminal domain"/>
    <property type="match status" value="1"/>
</dbReference>
<proteinExistence type="inferred from homology"/>
<evidence type="ECO:0000256" key="3">
    <source>
        <dbReference type="ARBA" id="ARBA00009897"/>
    </source>
</evidence>
<dbReference type="Gene3D" id="3.30.590.10">
    <property type="entry name" value="Glutamine synthetase/guanido kinase, catalytic domain"/>
    <property type="match status" value="2"/>
</dbReference>
<keyword evidence="6 14" id="KW-0547">Nucleotide-binding</keyword>
<dbReference type="GO" id="GO:0006457">
    <property type="term" value="P:protein folding"/>
    <property type="evidence" value="ECO:0007669"/>
    <property type="project" value="InterPro"/>
</dbReference>
<dbReference type="PRINTS" id="PR00153">
    <property type="entry name" value="CSAPPISMRASE"/>
</dbReference>
<dbReference type="PANTHER" id="PTHR20852">
    <property type="entry name" value="GLUTAMINE SYNTHETASE"/>
    <property type="match status" value="1"/>
</dbReference>
<comment type="similarity">
    <text evidence="10">Belongs to the cyclophilin-type PPIase family. PPIL3 subfamily.</text>
</comment>
<evidence type="ECO:0000313" key="18">
    <source>
        <dbReference type="EMBL" id="PVD21947.1"/>
    </source>
</evidence>
<evidence type="ECO:0000256" key="7">
    <source>
        <dbReference type="ARBA" id="ARBA00022840"/>
    </source>
</evidence>
<dbReference type="GO" id="GO:0003755">
    <property type="term" value="F:peptidyl-prolyl cis-trans isomerase activity"/>
    <property type="evidence" value="ECO:0007669"/>
    <property type="project" value="UniProtKB-KW"/>
</dbReference>
<comment type="subcellular location">
    <subcellularLocation>
        <location evidence="2">Cytoplasm</location>
    </subcellularLocation>
</comment>
<dbReference type="InterPro" id="IPR027303">
    <property type="entry name" value="Gln_synth_gly_rich_site"/>
</dbReference>
<dbReference type="GO" id="GO:0005524">
    <property type="term" value="F:ATP binding"/>
    <property type="evidence" value="ECO:0007669"/>
    <property type="project" value="UniProtKB-KW"/>
</dbReference>
<comment type="catalytic activity">
    <reaction evidence="1">
        <text>[protein]-peptidylproline (omega=180) = [protein]-peptidylproline (omega=0)</text>
        <dbReference type="Rhea" id="RHEA:16237"/>
        <dbReference type="Rhea" id="RHEA-COMP:10747"/>
        <dbReference type="Rhea" id="RHEA-COMP:10748"/>
        <dbReference type="ChEBI" id="CHEBI:83833"/>
        <dbReference type="ChEBI" id="CHEBI:83834"/>
        <dbReference type="EC" id="5.2.1.8"/>
    </reaction>
</comment>
<comment type="catalytic activity">
    <reaction evidence="11 14">
        <text>L-glutamate + NH4(+) + ATP = L-glutamine + ADP + phosphate + H(+)</text>
        <dbReference type="Rhea" id="RHEA:16169"/>
        <dbReference type="ChEBI" id="CHEBI:15378"/>
        <dbReference type="ChEBI" id="CHEBI:28938"/>
        <dbReference type="ChEBI" id="CHEBI:29985"/>
        <dbReference type="ChEBI" id="CHEBI:30616"/>
        <dbReference type="ChEBI" id="CHEBI:43474"/>
        <dbReference type="ChEBI" id="CHEBI:58359"/>
        <dbReference type="ChEBI" id="CHEBI:456216"/>
        <dbReference type="EC" id="6.3.1.2"/>
    </reaction>
</comment>
<name>A0A2T7NL95_POMCA</name>
<dbReference type="SUPFAM" id="SSF55931">
    <property type="entry name" value="Glutamine synthetase/guanido kinase"/>
    <property type="match status" value="1"/>
</dbReference>
<dbReference type="Gene3D" id="3.10.20.70">
    <property type="entry name" value="Glutamine synthetase, N-terminal domain"/>
    <property type="match status" value="1"/>
</dbReference>
<dbReference type="PROSITE" id="PS50072">
    <property type="entry name" value="CSA_PPIASE_2"/>
    <property type="match status" value="1"/>
</dbReference>
<evidence type="ECO:0000256" key="13">
    <source>
        <dbReference type="RuleBase" id="RU000384"/>
    </source>
</evidence>
<dbReference type="SMART" id="SM01230">
    <property type="entry name" value="Gln-synt_C"/>
    <property type="match status" value="1"/>
</dbReference>
<dbReference type="Proteomes" id="UP000245119">
    <property type="component" value="Linkage Group LG11"/>
</dbReference>
<evidence type="ECO:0000256" key="4">
    <source>
        <dbReference type="ARBA" id="ARBA00022490"/>
    </source>
</evidence>
<protein>
    <recommendedName>
        <fullName evidence="14">Glutamine synthetase</fullName>
        <ecNumber evidence="14">6.3.1.2</ecNumber>
    </recommendedName>
</protein>
<evidence type="ECO:0000256" key="12">
    <source>
        <dbReference type="PROSITE-ProRule" id="PRU01330"/>
    </source>
</evidence>
<evidence type="ECO:0000256" key="2">
    <source>
        <dbReference type="ARBA" id="ARBA00004496"/>
    </source>
</evidence>
<evidence type="ECO:0000256" key="5">
    <source>
        <dbReference type="ARBA" id="ARBA00022598"/>
    </source>
</evidence>
<dbReference type="PROSITE" id="PS00180">
    <property type="entry name" value="GLNA_1"/>
    <property type="match status" value="1"/>
</dbReference>
<evidence type="ECO:0000313" key="19">
    <source>
        <dbReference type="Proteomes" id="UP000245119"/>
    </source>
</evidence>
<reference evidence="18 19" key="1">
    <citation type="submission" date="2018-04" db="EMBL/GenBank/DDBJ databases">
        <title>The genome of golden apple snail Pomacea canaliculata provides insight into stress tolerance and invasive adaptation.</title>
        <authorList>
            <person name="Liu C."/>
            <person name="Liu B."/>
            <person name="Ren Y."/>
            <person name="Zhang Y."/>
            <person name="Wang H."/>
            <person name="Li S."/>
            <person name="Jiang F."/>
            <person name="Yin L."/>
            <person name="Zhang G."/>
            <person name="Qian W."/>
            <person name="Fan W."/>
        </authorList>
    </citation>
    <scope>NUCLEOTIDE SEQUENCE [LARGE SCALE GENOMIC DNA]</scope>
    <source>
        <strain evidence="18">SZHN2017</strain>
        <tissue evidence="18">Muscle</tissue>
    </source>
</reference>
<evidence type="ECO:0000256" key="9">
    <source>
        <dbReference type="ARBA" id="ARBA00023235"/>
    </source>
</evidence>
<evidence type="ECO:0000259" key="15">
    <source>
        <dbReference type="PROSITE" id="PS50072"/>
    </source>
</evidence>
<sequence>MLSVSGWSPFCHQLAMALPGAPTTNKQVLDKYLQLEQPDDGIMAEYVWIDGTGEGIRSKCKTLNAEPKSPKDCPVWNFDGSSTYQAEGSNSDMYLYPVALFRDPFRRGKNKLVLCEVYKYNKKPAETNRRKTCAEAMEKAKDTHPWFGIEQEYTLLDYDGHPFGWPKNGFPGPQGPYYCGVGANKVYGRDVVEAHYRACLYSGIKIAGCNAEVMPAQWEFQVGPCEGIEMGDHLWVARYILHRVAEEFGVVVTLDPKPMEGDWNGAGAHCNYSTQAMRGPGGVAEIEKAIEKLSKHHVRHIKAYDPREGKDNERRLTGFHETSSIHDFSAGVANRGASIRIPRQVSEDGCGYLEDRRPASNCDPYSVTEVGGGTAGQNLILISVTLHTDLGDMKLELYCEQCPRACENFLALCASGYYDGCIFHRNVPGFMVQTGDPTGKGKGGDSIWGGYFEDEFRESLKHATRGIVSMANNGLDSNGSQFFITYSKQPHLDMKYTIFGRLIDGFETLDSLEKVPVNPQNYRPETEIRIRSVTIHANPLAV</sequence>
<comment type="caution">
    <text evidence="18">The sequence shown here is derived from an EMBL/GenBank/DDBJ whole genome shotgun (WGS) entry which is preliminary data.</text>
</comment>
<dbReference type="Pfam" id="PF03951">
    <property type="entry name" value="Gln-synt_N"/>
    <property type="match status" value="1"/>
</dbReference>
<feature type="domain" description="GS catalytic" evidence="17">
    <location>
        <begin position="129"/>
        <end position="365"/>
    </location>
</feature>
<organism evidence="18 19">
    <name type="scientific">Pomacea canaliculata</name>
    <name type="common">Golden apple snail</name>
    <dbReference type="NCBI Taxonomy" id="400727"/>
    <lineage>
        <taxon>Eukaryota</taxon>
        <taxon>Metazoa</taxon>
        <taxon>Spiralia</taxon>
        <taxon>Lophotrochozoa</taxon>
        <taxon>Mollusca</taxon>
        <taxon>Gastropoda</taxon>
        <taxon>Caenogastropoda</taxon>
        <taxon>Architaenioglossa</taxon>
        <taxon>Ampullarioidea</taxon>
        <taxon>Ampullariidae</taxon>
        <taxon>Pomacea</taxon>
    </lineage>
</organism>
<evidence type="ECO:0000256" key="11">
    <source>
        <dbReference type="ARBA" id="ARBA00049436"/>
    </source>
</evidence>
<evidence type="ECO:0000256" key="1">
    <source>
        <dbReference type="ARBA" id="ARBA00000971"/>
    </source>
</evidence>
<dbReference type="GO" id="GO:0006542">
    <property type="term" value="P:glutamine biosynthetic process"/>
    <property type="evidence" value="ECO:0007669"/>
    <property type="project" value="InterPro"/>
</dbReference>
<keyword evidence="19" id="KW-1185">Reference proteome</keyword>
<dbReference type="Gene3D" id="2.40.100.10">
    <property type="entry name" value="Cyclophilin-like"/>
    <property type="match status" value="1"/>
</dbReference>
<dbReference type="InterPro" id="IPR036651">
    <property type="entry name" value="Gln_synt_N_sf"/>
</dbReference>
<dbReference type="FunFam" id="2.40.100.10:FF:000012">
    <property type="entry name" value="Peptidyl-prolyl cis-trans isomerase"/>
    <property type="match status" value="1"/>
</dbReference>
<evidence type="ECO:0000256" key="10">
    <source>
        <dbReference type="ARBA" id="ARBA00038286"/>
    </source>
</evidence>
<dbReference type="FunFam" id="3.30.590.10:FF:000011">
    <property type="entry name" value="Glutamine synthetase"/>
    <property type="match status" value="1"/>
</dbReference>
<keyword evidence="5 14" id="KW-0436">Ligase</keyword>
<keyword evidence="9" id="KW-0413">Isomerase</keyword>
<dbReference type="FunFam" id="3.10.20.70:FF:000004">
    <property type="entry name" value="Glutamine synthetase"/>
    <property type="match status" value="1"/>
</dbReference>
<dbReference type="InterPro" id="IPR014746">
    <property type="entry name" value="Gln_synth/guanido_kin_cat_dom"/>
</dbReference>
<dbReference type="SUPFAM" id="SSF50891">
    <property type="entry name" value="Cyclophilin-like"/>
    <property type="match status" value="1"/>
</dbReference>